<sequence length="196" mass="21490">MSDVLNDAALNQLLRTARTYNSFLDKPVDELLLRKLYELTKWGPTSTNSGPARFVFVTSVEGKAKLKPALAEGNLAKTLSAPVTVIVAHDQDFHEKLPYLFPHIDAKSRFDGPREIRAEAAFRNGTLQGAYMILAARALGLDAGPMSGFDNTKVDEAFFSGTAIKSNFLINLGYGDSTSLFPRLPRLSFEEAAHIV</sequence>
<reference evidence="8 10" key="1">
    <citation type="journal article" date="2014" name="Genome Announc.">
        <title>Draft Genome Sequence of Xylella fastidiosa Pear Leaf Scorch Strain in Taiwan.</title>
        <authorList>
            <person name="Su C.C."/>
            <person name="Deng W.L."/>
            <person name="Jan F.J."/>
            <person name="Chang C.J."/>
            <person name="Huang H."/>
            <person name="Chen J."/>
        </authorList>
    </citation>
    <scope>NUCLEOTIDE SEQUENCE [LARGE SCALE GENOMIC DNA]</scope>
    <source>
        <strain evidence="8 10">PLS229</strain>
    </source>
</reference>
<dbReference type="eggNOG" id="COG0778">
    <property type="taxonomic scope" value="Bacteria"/>
</dbReference>
<keyword evidence="11" id="KW-1185">Reference proteome</keyword>
<keyword evidence="5 6" id="KW-0520">NAD</keyword>
<dbReference type="PATRIC" id="fig|1444770.3.peg.1877"/>
<protein>
    <recommendedName>
        <fullName evidence="6">Putative NADH dehydrogenase/NAD(P)H nitroreductase AF72_07900</fullName>
        <ecNumber evidence="6">1.-.-.-</ecNumber>
    </recommendedName>
</protein>
<dbReference type="PANTHER" id="PTHR43543">
    <property type="entry name" value="MALONIC SEMIALDEHYDE REDUCTASE RUTE-RELATED"/>
    <property type="match status" value="1"/>
</dbReference>
<evidence type="ECO:0000259" key="7">
    <source>
        <dbReference type="Pfam" id="PF00881"/>
    </source>
</evidence>
<comment type="cofactor">
    <cofactor evidence="6">
        <name>FMN</name>
        <dbReference type="ChEBI" id="CHEBI:58210"/>
    </cofactor>
</comment>
<evidence type="ECO:0000256" key="2">
    <source>
        <dbReference type="ARBA" id="ARBA00022643"/>
    </source>
</evidence>
<dbReference type="InterPro" id="IPR023936">
    <property type="entry name" value="RutE-like"/>
</dbReference>
<dbReference type="GeneID" id="68900844"/>
<dbReference type="STRING" id="1444770.AF72_07900"/>
<keyword evidence="1 6" id="KW-0285">Flavoprotein</keyword>
<name>Z9JJY0_9GAMM</name>
<dbReference type="EMBL" id="JDSQ01000011">
    <property type="protein sequence ID" value="EWS78027.1"/>
    <property type="molecule type" value="Genomic_DNA"/>
</dbReference>
<keyword evidence="4 6" id="KW-0560">Oxidoreductase</keyword>
<dbReference type="NCBIfam" id="NF003768">
    <property type="entry name" value="PRK05365.1"/>
    <property type="match status" value="1"/>
</dbReference>
<dbReference type="InterPro" id="IPR050461">
    <property type="entry name" value="Nitroreductase_HadB/RutE"/>
</dbReference>
<dbReference type="Proteomes" id="UP000020406">
    <property type="component" value="Unassembled WGS sequence"/>
</dbReference>
<dbReference type="EC" id="1.-.-.-" evidence="6"/>
<evidence type="ECO:0000256" key="6">
    <source>
        <dbReference type="HAMAP-Rule" id="MF_01204"/>
    </source>
</evidence>
<proteinExistence type="inferred from homology"/>
<accession>Z9JJY0</accession>
<dbReference type="CDD" id="cd02148">
    <property type="entry name" value="RutE-like"/>
    <property type="match status" value="1"/>
</dbReference>
<evidence type="ECO:0000313" key="11">
    <source>
        <dbReference type="Proteomes" id="UP001430701"/>
    </source>
</evidence>
<evidence type="ECO:0000256" key="1">
    <source>
        <dbReference type="ARBA" id="ARBA00022630"/>
    </source>
</evidence>
<evidence type="ECO:0000256" key="3">
    <source>
        <dbReference type="ARBA" id="ARBA00022857"/>
    </source>
</evidence>
<dbReference type="EMBL" id="JAJPPU010000002">
    <property type="protein sequence ID" value="MCD8473943.1"/>
    <property type="molecule type" value="Genomic_DNA"/>
</dbReference>
<dbReference type="InterPro" id="IPR029479">
    <property type="entry name" value="Nitroreductase"/>
</dbReference>
<feature type="domain" description="Nitroreductase" evidence="7">
    <location>
        <begin position="16"/>
        <end position="158"/>
    </location>
</feature>
<comment type="similarity">
    <text evidence="6">Belongs to the nitroreductase family. HadB/RutE subfamily.</text>
</comment>
<dbReference type="GO" id="GO:0016491">
    <property type="term" value="F:oxidoreductase activity"/>
    <property type="evidence" value="ECO:0007669"/>
    <property type="project" value="UniProtKB-UniRule"/>
</dbReference>
<keyword evidence="2 6" id="KW-0288">FMN</keyword>
<dbReference type="Proteomes" id="UP001430701">
    <property type="component" value="Unassembled WGS sequence"/>
</dbReference>
<evidence type="ECO:0000313" key="10">
    <source>
        <dbReference type="Proteomes" id="UP000020406"/>
    </source>
</evidence>
<dbReference type="PANTHER" id="PTHR43543:SF1">
    <property type="entry name" value="MALONIC SEMIALDEHYDE REDUCTASE RUTE-RELATED"/>
    <property type="match status" value="1"/>
</dbReference>
<dbReference type="OrthoDB" id="9784375at2"/>
<dbReference type="SUPFAM" id="SSF55469">
    <property type="entry name" value="FMN-dependent nitroreductase-like"/>
    <property type="match status" value="1"/>
</dbReference>
<gene>
    <name evidence="8" type="ORF">AF72_07900</name>
    <name evidence="9" type="ORF">LPH55_10875</name>
</gene>
<dbReference type="RefSeq" id="WP_038271347.1">
    <property type="nucleotide sequence ID" value="NZ_CP053627.1"/>
</dbReference>
<evidence type="ECO:0000313" key="9">
    <source>
        <dbReference type="EMBL" id="MCD8473943.1"/>
    </source>
</evidence>
<evidence type="ECO:0000256" key="4">
    <source>
        <dbReference type="ARBA" id="ARBA00023002"/>
    </source>
</evidence>
<organism evidence="8 10">
    <name type="scientific">Xylella taiwanensis</name>
    <dbReference type="NCBI Taxonomy" id="1444770"/>
    <lineage>
        <taxon>Bacteria</taxon>
        <taxon>Pseudomonadati</taxon>
        <taxon>Pseudomonadota</taxon>
        <taxon>Gammaproteobacteria</taxon>
        <taxon>Lysobacterales</taxon>
        <taxon>Lysobacteraceae</taxon>
        <taxon>Xylella</taxon>
    </lineage>
</organism>
<dbReference type="HAMAP" id="MF_01204">
    <property type="entry name" value="Oxidoreductase_RutE_HadB"/>
    <property type="match status" value="1"/>
</dbReference>
<dbReference type="KEGG" id="xtw:AB672_06050"/>
<evidence type="ECO:0000313" key="8">
    <source>
        <dbReference type="EMBL" id="EWS78027.1"/>
    </source>
</evidence>
<dbReference type="InterPro" id="IPR000415">
    <property type="entry name" value="Nitroreductase-like"/>
</dbReference>
<dbReference type="Gene3D" id="3.40.109.10">
    <property type="entry name" value="NADH Oxidase"/>
    <property type="match status" value="1"/>
</dbReference>
<dbReference type="AlphaFoldDB" id="Z9JJY0"/>
<dbReference type="Pfam" id="PF00881">
    <property type="entry name" value="Nitroreductase"/>
    <property type="match status" value="1"/>
</dbReference>
<keyword evidence="3 6" id="KW-0521">NADP</keyword>
<reference evidence="9" key="2">
    <citation type="submission" date="2021-11" db="EMBL/GenBank/DDBJ databases">
        <title>Genome sequence of Xylella taiwanensis PLS432.</title>
        <authorList>
            <person name="Weng L.-W."/>
            <person name="Su C.-C."/>
            <person name="Tsai C.-W."/>
            <person name="Kuo C.-H."/>
        </authorList>
    </citation>
    <scope>NUCLEOTIDE SEQUENCE</scope>
    <source>
        <strain evidence="9">PLS432</strain>
    </source>
</reference>
<evidence type="ECO:0000256" key="5">
    <source>
        <dbReference type="ARBA" id="ARBA00023027"/>
    </source>
</evidence>
<comment type="caution">
    <text evidence="8">The sequence shown here is derived from an EMBL/GenBank/DDBJ whole genome shotgun (WGS) entry which is preliminary data.</text>
</comment>